<gene>
    <name evidence="1" type="ORF">DSO57_1029940</name>
</gene>
<proteinExistence type="predicted"/>
<organism evidence="1 2">
    <name type="scientific">Entomophthora muscae</name>
    <dbReference type="NCBI Taxonomy" id="34485"/>
    <lineage>
        <taxon>Eukaryota</taxon>
        <taxon>Fungi</taxon>
        <taxon>Fungi incertae sedis</taxon>
        <taxon>Zoopagomycota</taxon>
        <taxon>Entomophthoromycotina</taxon>
        <taxon>Entomophthoromycetes</taxon>
        <taxon>Entomophthorales</taxon>
        <taxon>Entomophthoraceae</taxon>
        <taxon>Entomophthora</taxon>
    </lineage>
</organism>
<sequence>MAHSEEGNNLDLTGLEIEERRDTLPDDFAPPLPPRTSQNTTPKISATSLTANSGILDLGSSTSLSYLSSISNEKGYSSYTTAGSMNLVELVNKLLRPTETCHICSEVRYTRSTGYTEERLLAVVSSSEGESEESCVFLLKRNGPRSITIRLTLPIFSDFRISLTQSKPVTLDEMNFATRQSNSTLQPDHVLKLSSGGRELHLELQTLNSLQALVVEIKRLSAIAVRENHRLEGNTHRWVKFYAVSDRSSSPEHGSQADNVNGLASILSPASPFYRPLESQGSSAEIVNPLVIASPGLVDESLSLEEENARRLKAIKEEWVQKEMQAREDQFTTYDQMRLFVGTWNVNGKYATQSLSPWLLDGNEEEPDIYVLGFQELDLSAEAFLINDSLREEEWCAAVVQGLGDKADQYTKLISKQLVGMFLVIFIKTCHSEDVSEMATDSAGVGIMGMMGNKGAVAIRMRLRDSYFCFVNSHLAADTGQVERRNQDFQDICRRIGFPMMTPNNRPSQLKSPMFKTNAMSLPRNPRLLTIFDADHLFWLGDLNYRISLPVKQVIDKVKEGNLEHLLRFDQLKLQQLSGKAFSEFTEGPITFTPTYKYDIGTDNFDSSEKKRTPSWCDRILWRSLGPIEQTSYTSHMSLISSDHKPVSGRFTARVKTILDSRYSEVYSAMIRELDKFENQSMPDAAISASQLNFGTVQYLQSKELSISIENTGQVYLQFQFIPKMDEDSICKPWLWVNPPNGMIMPGERLRVTFIMLVDRRSAPQLNLGLDRLDDILILHLTNGKDYFISVSGAYQPTSLAVGLDHLTRLPKPIRLMEPQDALLPLENQLSVPFVLWRIVDFIHQYGMEVEHLFLTPGDQHTMLYIRECLDTGDDFDLDRLLIDPTHAPPPLEEGVTSYDPPPIDSVSPAHLDGIHSMAEMLIRFLEALPIPVIPFSLYDLCLEASVIGKDAAVQALETLPRIHLNTFLYITSMLKEVIANQQTRQDFLVAERLAVVFSSVILRPERDFSERYDATLDKKKWFLMFFLVDDEEDFLANHYASTQSSAVTSNSRF</sequence>
<evidence type="ECO:0000313" key="2">
    <source>
        <dbReference type="Proteomes" id="UP001165960"/>
    </source>
</evidence>
<reference evidence="1" key="1">
    <citation type="submission" date="2022-04" db="EMBL/GenBank/DDBJ databases">
        <title>Genome of the entomopathogenic fungus Entomophthora muscae.</title>
        <authorList>
            <person name="Elya C."/>
            <person name="Lovett B.R."/>
            <person name="Lee E."/>
            <person name="Macias A.M."/>
            <person name="Hajek A.E."/>
            <person name="De Bivort B.L."/>
            <person name="Kasson M.T."/>
            <person name="De Fine Licht H.H."/>
            <person name="Stajich J.E."/>
        </authorList>
    </citation>
    <scope>NUCLEOTIDE SEQUENCE</scope>
    <source>
        <strain evidence="1">Berkeley</strain>
    </source>
</reference>
<keyword evidence="2" id="KW-1185">Reference proteome</keyword>
<evidence type="ECO:0000313" key="1">
    <source>
        <dbReference type="EMBL" id="KAJ9068325.1"/>
    </source>
</evidence>
<accession>A0ACC2T1C3</accession>
<protein>
    <submittedName>
        <fullName evidence="1">Uncharacterized protein</fullName>
    </submittedName>
</protein>
<dbReference type="EMBL" id="QTSX02003752">
    <property type="protein sequence ID" value="KAJ9068325.1"/>
    <property type="molecule type" value="Genomic_DNA"/>
</dbReference>
<name>A0ACC2T1C3_9FUNG</name>
<comment type="caution">
    <text evidence="1">The sequence shown here is derived from an EMBL/GenBank/DDBJ whole genome shotgun (WGS) entry which is preliminary data.</text>
</comment>
<dbReference type="Proteomes" id="UP001165960">
    <property type="component" value="Unassembled WGS sequence"/>
</dbReference>